<feature type="compositionally biased region" description="Basic and acidic residues" evidence="7">
    <location>
        <begin position="18"/>
        <end position="29"/>
    </location>
</feature>
<dbReference type="InterPro" id="IPR001471">
    <property type="entry name" value="AP2/ERF_dom"/>
</dbReference>
<feature type="region of interest" description="Disordered" evidence="7">
    <location>
        <begin position="1"/>
        <end position="41"/>
    </location>
</feature>
<dbReference type="GO" id="GO:0009873">
    <property type="term" value="P:ethylene-activated signaling pathway"/>
    <property type="evidence" value="ECO:0007669"/>
    <property type="project" value="UniProtKB-KW"/>
</dbReference>
<evidence type="ECO:0000256" key="2">
    <source>
        <dbReference type="ARBA" id="ARBA00022745"/>
    </source>
</evidence>
<evidence type="ECO:0000256" key="7">
    <source>
        <dbReference type="SAM" id="MobiDB-lite"/>
    </source>
</evidence>
<evidence type="ECO:0000313" key="10">
    <source>
        <dbReference type="Proteomes" id="UP000000226"/>
    </source>
</evidence>
<dbReference type="Proteomes" id="UP000000226">
    <property type="component" value="Chromosome 2"/>
</dbReference>
<proteinExistence type="predicted"/>
<name>V7CLZ5_PHAVU</name>
<reference evidence="10" key="1">
    <citation type="journal article" date="2014" name="Nat. Genet.">
        <title>A reference genome for common bean and genome-wide analysis of dual domestications.</title>
        <authorList>
            <person name="Schmutz J."/>
            <person name="McClean P.E."/>
            <person name="Mamidi S."/>
            <person name="Wu G.A."/>
            <person name="Cannon S.B."/>
            <person name="Grimwood J."/>
            <person name="Jenkins J."/>
            <person name="Shu S."/>
            <person name="Song Q."/>
            <person name="Chavarro C."/>
            <person name="Torres-Torres M."/>
            <person name="Geffroy V."/>
            <person name="Moghaddam S.M."/>
            <person name="Gao D."/>
            <person name="Abernathy B."/>
            <person name="Barry K."/>
            <person name="Blair M."/>
            <person name="Brick M.A."/>
            <person name="Chovatia M."/>
            <person name="Gepts P."/>
            <person name="Goodstein D.M."/>
            <person name="Gonzales M."/>
            <person name="Hellsten U."/>
            <person name="Hyten D.L."/>
            <person name="Jia G."/>
            <person name="Kelly J.D."/>
            <person name="Kudrna D."/>
            <person name="Lee R."/>
            <person name="Richard M.M."/>
            <person name="Miklas P.N."/>
            <person name="Osorno J.M."/>
            <person name="Rodrigues J."/>
            <person name="Thareau V."/>
            <person name="Urrea C.A."/>
            <person name="Wang M."/>
            <person name="Yu Y."/>
            <person name="Zhang M."/>
            <person name="Wing R.A."/>
            <person name="Cregan P.B."/>
            <person name="Rokhsar D.S."/>
            <person name="Jackson S.A."/>
        </authorList>
    </citation>
    <scope>NUCLEOTIDE SEQUENCE [LARGE SCALE GENOMIC DNA]</scope>
    <source>
        <strain evidence="10">cv. G19833</strain>
    </source>
</reference>
<dbReference type="AlphaFoldDB" id="V7CLZ5"/>
<dbReference type="SUPFAM" id="SSF54171">
    <property type="entry name" value="DNA-binding domain"/>
    <property type="match status" value="1"/>
</dbReference>
<dbReference type="PROSITE" id="PS51032">
    <property type="entry name" value="AP2_ERF"/>
    <property type="match status" value="1"/>
</dbReference>
<dbReference type="GO" id="GO:0005634">
    <property type="term" value="C:nucleus"/>
    <property type="evidence" value="ECO:0007669"/>
    <property type="project" value="UniProtKB-SubCell"/>
</dbReference>
<evidence type="ECO:0000256" key="3">
    <source>
        <dbReference type="ARBA" id="ARBA00023015"/>
    </source>
</evidence>
<dbReference type="SMART" id="SM00380">
    <property type="entry name" value="AP2"/>
    <property type="match status" value="1"/>
</dbReference>
<dbReference type="eggNOG" id="ENOG502RE27">
    <property type="taxonomic scope" value="Eukaryota"/>
</dbReference>
<dbReference type="PRINTS" id="PR00367">
    <property type="entry name" value="ETHRSPELEMNT"/>
</dbReference>
<dbReference type="EMBL" id="CM002289">
    <property type="protein sequence ID" value="ESW30388.1"/>
    <property type="molecule type" value="Genomic_DNA"/>
</dbReference>
<dbReference type="FunFam" id="3.30.730.10:FF:000001">
    <property type="entry name" value="Ethylene-responsive transcription factor 2"/>
    <property type="match status" value="1"/>
</dbReference>
<dbReference type="InterPro" id="IPR036955">
    <property type="entry name" value="AP2/ERF_dom_sf"/>
</dbReference>
<keyword evidence="2" id="KW-0936">Ethylene signaling pathway</keyword>
<evidence type="ECO:0000256" key="4">
    <source>
        <dbReference type="ARBA" id="ARBA00023125"/>
    </source>
</evidence>
<evidence type="ECO:0000259" key="8">
    <source>
        <dbReference type="PROSITE" id="PS51032"/>
    </source>
</evidence>
<evidence type="ECO:0000256" key="1">
    <source>
        <dbReference type="ARBA" id="ARBA00004123"/>
    </source>
</evidence>
<dbReference type="STRING" id="3885.V7CLZ5"/>
<keyword evidence="10" id="KW-1185">Reference proteome</keyword>
<dbReference type="PANTHER" id="PTHR31677:SF146">
    <property type="entry name" value="ETHYLENE-RESPONSIVE TRANSCRIPTION FACTOR ESR2"/>
    <property type="match status" value="1"/>
</dbReference>
<protein>
    <recommendedName>
        <fullName evidence="8">AP2/ERF domain-containing protein</fullName>
    </recommendedName>
</protein>
<dbReference type="PANTHER" id="PTHR31677">
    <property type="entry name" value="AP2 DOMAIN CLASS TRANSCRIPTION FACTOR"/>
    <property type="match status" value="1"/>
</dbReference>
<dbReference type="SMR" id="V7CLZ5"/>
<dbReference type="Gramene" id="ESW30388">
    <property type="protein sequence ID" value="ESW30388"/>
    <property type="gene ID" value="PHAVU_002G149500g"/>
</dbReference>
<accession>V7CLZ5</accession>
<dbReference type="GO" id="GO:0003700">
    <property type="term" value="F:DNA-binding transcription factor activity"/>
    <property type="evidence" value="ECO:0007669"/>
    <property type="project" value="InterPro"/>
</dbReference>
<dbReference type="InterPro" id="IPR016177">
    <property type="entry name" value="DNA-bd_dom_sf"/>
</dbReference>
<organism evidence="9 10">
    <name type="scientific">Phaseolus vulgaris</name>
    <name type="common">Kidney bean</name>
    <name type="synonym">French bean</name>
    <dbReference type="NCBI Taxonomy" id="3885"/>
    <lineage>
        <taxon>Eukaryota</taxon>
        <taxon>Viridiplantae</taxon>
        <taxon>Streptophyta</taxon>
        <taxon>Embryophyta</taxon>
        <taxon>Tracheophyta</taxon>
        <taxon>Spermatophyta</taxon>
        <taxon>Magnoliopsida</taxon>
        <taxon>eudicotyledons</taxon>
        <taxon>Gunneridae</taxon>
        <taxon>Pentapetalae</taxon>
        <taxon>rosids</taxon>
        <taxon>fabids</taxon>
        <taxon>Fabales</taxon>
        <taxon>Fabaceae</taxon>
        <taxon>Papilionoideae</taxon>
        <taxon>50 kb inversion clade</taxon>
        <taxon>NPAAA clade</taxon>
        <taxon>indigoferoid/millettioid clade</taxon>
        <taxon>Phaseoleae</taxon>
        <taxon>Phaseolus</taxon>
    </lineage>
</organism>
<keyword evidence="3" id="KW-0805">Transcription regulation</keyword>
<dbReference type="GO" id="GO:0003677">
    <property type="term" value="F:DNA binding"/>
    <property type="evidence" value="ECO:0007669"/>
    <property type="project" value="UniProtKB-KW"/>
</dbReference>
<evidence type="ECO:0000256" key="6">
    <source>
        <dbReference type="ARBA" id="ARBA00023242"/>
    </source>
</evidence>
<dbReference type="OrthoDB" id="1902708at2759"/>
<comment type="subcellular location">
    <subcellularLocation>
        <location evidence="1">Nucleus</location>
    </subcellularLocation>
</comment>
<dbReference type="OMA" id="RTRYQFG"/>
<keyword evidence="5" id="KW-0804">Transcription</keyword>
<dbReference type="Pfam" id="PF00847">
    <property type="entry name" value="AP2"/>
    <property type="match status" value="1"/>
</dbReference>
<dbReference type="CDD" id="cd00018">
    <property type="entry name" value="AP2"/>
    <property type="match status" value="1"/>
</dbReference>
<keyword evidence="6" id="KW-0539">Nucleus</keyword>
<sequence>MEEAMRRLNGVAPILGSDPKESAVGENPKRSTAVNKRTLREDGSGAMRYRGVRRRPWGRYAAEIRDPQSKERRWLGTFDTAEEAACAYDCAARAMRGLKARTNFVYPTSPQASSATTEHFFHSFNNNNFIKHSPSLPFTNHRSRHSTGSAMCFDHPSAVDFSYSNPRNPSSTLNMLLLRDLINSSSNNPSLLSSSTHNFHDQFYNKGASTFSSLPTVSSSSSSPLFPSYSVNYPFEGSSSVNVNTLCGTNFTEKGDDDDSGSGFFSRESSDSGLLEEIVNKFLPKTKPSKCESLPKMEVFRNPQESLLPSLISESTLVSTVQCSDDTKKGFQKNESFGVSFDHQGFPMQKFDSFNGFDSVQGMALGNEHTMANHAENCIVEDVFQYQELLNSFAIRMQNA</sequence>
<evidence type="ECO:0000256" key="5">
    <source>
        <dbReference type="ARBA" id="ARBA00023163"/>
    </source>
</evidence>
<keyword evidence="4" id="KW-0238">DNA-binding</keyword>
<dbReference type="Gene3D" id="3.30.730.10">
    <property type="entry name" value="AP2/ERF domain"/>
    <property type="match status" value="1"/>
</dbReference>
<feature type="domain" description="AP2/ERF" evidence="8">
    <location>
        <begin position="48"/>
        <end position="105"/>
    </location>
</feature>
<gene>
    <name evidence="9" type="ORF">PHAVU_002G149500g</name>
</gene>
<evidence type="ECO:0000313" key="9">
    <source>
        <dbReference type="EMBL" id="ESW30388.1"/>
    </source>
</evidence>